<organism evidence="8 9">
    <name type="scientific">Cytospora chrysosperma</name>
    <name type="common">Cytospora canker fungus</name>
    <name type="synonym">Sphaeria chrysosperma</name>
    <dbReference type="NCBI Taxonomy" id="252740"/>
    <lineage>
        <taxon>Eukaryota</taxon>
        <taxon>Fungi</taxon>
        <taxon>Dikarya</taxon>
        <taxon>Ascomycota</taxon>
        <taxon>Pezizomycotina</taxon>
        <taxon>Sordariomycetes</taxon>
        <taxon>Sordariomycetidae</taxon>
        <taxon>Diaporthales</taxon>
        <taxon>Cytosporaceae</taxon>
        <taxon>Cytospora</taxon>
    </lineage>
</organism>
<feature type="region of interest" description="Disordered" evidence="6">
    <location>
        <begin position="308"/>
        <end position="337"/>
    </location>
</feature>
<dbReference type="Gene3D" id="3.40.50.300">
    <property type="entry name" value="P-loop containing nucleotide triphosphate hydrolases"/>
    <property type="match status" value="1"/>
</dbReference>
<dbReference type="GO" id="GO:0000921">
    <property type="term" value="P:septin ring assembly"/>
    <property type="evidence" value="ECO:0007669"/>
    <property type="project" value="UniProtKB-ARBA"/>
</dbReference>
<evidence type="ECO:0000256" key="6">
    <source>
        <dbReference type="SAM" id="MobiDB-lite"/>
    </source>
</evidence>
<keyword evidence="3 5" id="KW-0342">GTP-binding</keyword>
<dbReference type="GO" id="GO:0051301">
    <property type="term" value="P:cell division"/>
    <property type="evidence" value="ECO:0007669"/>
    <property type="project" value="UniProtKB-KW"/>
</dbReference>
<dbReference type="PIRSF" id="PIRSF006698">
    <property type="entry name" value="Septin"/>
    <property type="match status" value="1"/>
</dbReference>
<protein>
    <recommendedName>
        <fullName evidence="7">Septin-type G domain-containing protein</fullName>
    </recommendedName>
</protein>
<gene>
    <name evidence="8" type="ORF">VSDG_07606</name>
</gene>
<feature type="domain" description="Septin-type G" evidence="7">
    <location>
        <begin position="31"/>
        <end position="303"/>
    </location>
</feature>
<dbReference type="OrthoDB" id="416553at2759"/>
<dbReference type="EMBL" id="LJZO01000040">
    <property type="protein sequence ID" value="ROV91953.1"/>
    <property type="molecule type" value="Genomic_DNA"/>
</dbReference>
<dbReference type="Pfam" id="PF00735">
    <property type="entry name" value="Septin"/>
    <property type="match status" value="1"/>
</dbReference>
<comment type="similarity">
    <text evidence="5">Belongs to the TRAFAC class TrmE-Era-EngA-EngB-Septin-like GTPase superfamily. Septin GTPase family.</text>
</comment>
<evidence type="ECO:0000259" key="7">
    <source>
        <dbReference type="PROSITE" id="PS51719"/>
    </source>
</evidence>
<sequence>MAAMPAASIYPQSHVGFDSITSQIERKLLKRGFQFNVICVGQTGLGKSTLINTIFASHLIESKGRLQPEEIIRSTTEIHPVSHIIEENGVRLRLNIVDTPGYGDLINNDRCWDPIVKYIKDQHSAYLRKELTAQRERYIQDTRIHCCLFFIQPTGHSLKPIDIVVLKKLSDVVNVVPVIAKADTLTLEERSAFKERIKEEFAFHNLKMYPYENDEFDDEERAVNTQIKSLIPFAVVGSEKSIIVNGNQVRGRQNRWGVINVEDENHCEFVYLRNFLLRTHLQDLIETTSQIHYETFRAKQLLALKEGSAQGHSSRPISPAADRELSRSSQRMTMNGY</sequence>
<evidence type="ECO:0000256" key="3">
    <source>
        <dbReference type="ARBA" id="ARBA00023134"/>
    </source>
</evidence>
<evidence type="ECO:0000256" key="5">
    <source>
        <dbReference type="RuleBase" id="RU004560"/>
    </source>
</evidence>
<comment type="caution">
    <text evidence="8">The sequence shown here is derived from an EMBL/GenBank/DDBJ whole genome shotgun (WGS) entry which is preliminary data.</text>
</comment>
<dbReference type="GO" id="GO:0005940">
    <property type="term" value="C:septin ring"/>
    <property type="evidence" value="ECO:0007669"/>
    <property type="project" value="UniProtKB-ARBA"/>
</dbReference>
<accession>A0A423VLQ0</accession>
<feature type="compositionally biased region" description="Polar residues" evidence="6">
    <location>
        <begin position="327"/>
        <end position="337"/>
    </location>
</feature>
<reference evidence="8 9" key="1">
    <citation type="submission" date="2015-09" db="EMBL/GenBank/DDBJ databases">
        <title>Host preference determinants of Valsa canker pathogens revealed by comparative genomics.</title>
        <authorList>
            <person name="Yin Z."/>
            <person name="Huang L."/>
        </authorList>
    </citation>
    <scope>NUCLEOTIDE SEQUENCE [LARGE SCALE GENOMIC DNA]</scope>
    <source>
        <strain evidence="8 9">YSFL</strain>
    </source>
</reference>
<dbReference type="Proteomes" id="UP000284375">
    <property type="component" value="Unassembled WGS sequence"/>
</dbReference>
<keyword evidence="4" id="KW-0131">Cell cycle</keyword>
<dbReference type="SUPFAM" id="SSF52540">
    <property type="entry name" value="P-loop containing nucleoside triphosphate hydrolases"/>
    <property type="match status" value="1"/>
</dbReference>
<name>A0A423VLQ0_CYTCH</name>
<evidence type="ECO:0000256" key="1">
    <source>
        <dbReference type="ARBA" id="ARBA00022618"/>
    </source>
</evidence>
<dbReference type="FunFam" id="3.40.50.300:FF:000260">
    <property type="entry name" value="Cell division control 10"/>
    <property type="match status" value="1"/>
</dbReference>
<evidence type="ECO:0000256" key="4">
    <source>
        <dbReference type="ARBA" id="ARBA00023306"/>
    </source>
</evidence>
<keyword evidence="1" id="KW-0132">Cell division</keyword>
<dbReference type="STRING" id="252740.A0A423VLQ0"/>
<keyword evidence="9" id="KW-1185">Reference proteome</keyword>
<keyword evidence="2 5" id="KW-0547">Nucleotide-binding</keyword>
<proteinExistence type="inferred from homology"/>
<dbReference type="PROSITE" id="PS51719">
    <property type="entry name" value="G_SEPTIN"/>
    <property type="match status" value="1"/>
</dbReference>
<dbReference type="AlphaFoldDB" id="A0A423VLQ0"/>
<evidence type="ECO:0000313" key="9">
    <source>
        <dbReference type="Proteomes" id="UP000284375"/>
    </source>
</evidence>
<dbReference type="InterPro" id="IPR027417">
    <property type="entry name" value="P-loop_NTPase"/>
</dbReference>
<dbReference type="GO" id="GO:0032161">
    <property type="term" value="C:cleavage apparatus septin structure"/>
    <property type="evidence" value="ECO:0007669"/>
    <property type="project" value="UniProtKB-ARBA"/>
</dbReference>
<evidence type="ECO:0000313" key="8">
    <source>
        <dbReference type="EMBL" id="ROV91953.1"/>
    </source>
</evidence>
<dbReference type="GO" id="GO:0043934">
    <property type="term" value="P:sporulation"/>
    <property type="evidence" value="ECO:0007669"/>
    <property type="project" value="UniProtKB-ARBA"/>
</dbReference>
<dbReference type="PANTHER" id="PTHR18884">
    <property type="entry name" value="SEPTIN"/>
    <property type="match status" value="1"/>
</dbReference>
<dbReference type="CDD" id="cd01850">
    <property type="entry name" value="CDC_Septin"/>
    <property type="match status" value="1"/>
</dbReference>
<dbReference type="InterPro" id="IPR016491">
    <property type="entry name" value="Septin"/>
</dbReference>
<evidence type="ECO:0000256" key="2">
    <source>
        <dbReference type="ARBA" id="ARBA00022741"/>
    </source>
</evidence>
<dbReference type="InterPro" id="IPR030379">
    <property type="entry name" value="G_SEPTIN_dom"/>
</dbReference>
<dbReference type="GO" id="GO:0005525">
    <property type="term" value="F:GTP binding"/>
    <property type="evidence" value="ECO:0007669"/>
    <property type="project" value="UniProtKB-KW"/>
</dbReference>